<dbReference type="AlphaFoldDB" id="A0A483CN37"/>
<sequence>MRSVLCIGMIVLLVCLAGCVNSGGAAGDGMEEGASVNTSVNITSGGQTFPAYLAAPQETGQNPGIVLIHSFNGLEPGYREMTDRFAGEGFVVIAPEWQTFEQSPSDDVVEQLVRDSVAYLGTRTDVDTERLGLTGFCAGGRYTMLFLPQIEEFSSGVAWYGFPYSGGFNNETVPATLLSTITDPMLIIHGTRDQPSPVAEIYRYATELDAADVYFELKVYQGEPHGFMIEEGMLSESAVAHDAYREMVDFFTRTLG</sequence>
<keyword evidence="3" id="KW-1185">Reference proteome</keyword>
<dbReference type="OrthoDB" id="33195at2157"/>
<protein>
    <submittedName>
        <fullName evidence="2">Dienelactone hydrolase family protein</fullName>
    </submittedName>
</protein>
<dbReference type="Proteomes" id="UP000292580">
    <property type="component" value="Unassembled WGS sequence"/>
</dbReference>
<dbReference type="PANTHER" id="PTHR46623:SF6">
    <property type="entry name" value="ALPHA_BETA-HYDROLASES SUPERFAMILY PROTEIN"/>
    <property type="match status" value="1"/>
</dbReference>
<dbReference type="Gene3D" id="3.40.50.1820">
    <property type="entry name" value="alpha/beta hydrolase"/>
    <property type="match status" value="1"/>
</dbReference>
<dbReference type="Pfam" id="PF01738">
    <property type="entry name" value="DLH"/>
    <property type="match status" value="2"/>
</dbReference>
<comment type="caution">
    <text evidence="2">The sequence shown here is derived from an EMBL/GenBank/DDBJ whole genome shotgun (WGS) entry which is preliminary data.</text>
</comment>
<dbReference type="InterPro" id="IPR002925">
    <property type="entry name" value="Dienelactn_hydro"/>
</dbReference>
<organism evidence="2 3">
    <name type="scientific">Methanofollis fontis</name>
    <dbReference type="NCBI Taxonomy" id="2052832"/>
    <lineage>
        <taxon>Archaea</taxon>
        <taxon>Methanobacteriati</taxon>
        <taxon>Methanobacteriota</taxon>
        <taxon>Stenosarchaea group</taxon>
        <taxon>Methanomicrobia</taxon>
        <taxon>Methanomicrobiales</taxon>
        <taxon>Methanomicrobiaceae</taxon>
        <taxon>Methanofollis</taxon>
    </lineage>
</organism>
<keyword evidence="2" id="KW-0378">Hydrolase</keyword>
<dbReference type="InterPro" id="IPR051049">
    <property type="entry name" value="Dienelactone_hydrolase-like"/>
</dbReference>
<feature type="domain" description="Dienelactone hydrolase" evidence="1">
    <location>
        <begin position="49"/>
        <end position="97"/>
    </location>
</feature>
<dbReference type="RefSeq" id="WP_130647142.1">
    <property type="nucleotide sequence ID" value="NZ_PGCL01000003.1"/>
</dbReference>
<reference evidence="2 3" key="1">
    <citation type="submission" date="2017-11" db="EMBL/GenBank/DDBJ databases">
        <title>Isolation and Characterization of Methanofollis Species from Methane Seep Offshore SW Taiwan.</title>
        <authorList>
            <person name="Teng N.-H."/>
            <person name="Lai M.-C."/>
            <person name="Chen S.-C."/>
        </authorList>
    </citation>
    <scope>NUCLEOTIDE SEQUENCE [LARGE SCALE GENOMIC DNA]</scope>
    <source>
        <strain evidence="2 3">FWC-SCC2</strain>
    </source>
</reference>
<accession>A0A483CN37</accession>
<dbReference type="EMBL" id="PGCL01000003">
    <property type="protein sequence ID" value="TAJ44307.1"/>
    <property type="molecule type" value="Genomic_DNA"/>
</dbReference>
<name>A0A483CN37_9EURY</name>
<dbReference type="PANTHER" id="PTHR46623">
    <property type="entry name" value="CARBOXYMETHYLENEBUTENOLIDASE-RELATED"/>
    <property type="match status" value="1"/>
</dbReference>
<dbReference type="GO" id="GO:0016787">
    <property type="term" value="F:hydrolase activity"/>
    <property type="evidence" value="ECO:0007669"/>
    <property type="project" value="UniProtKB-KW"/>
</dbReference>
<evidence type="ECO:0000313" key="2">
    <source>
        <dbReference type="EMBL" id="TAJ44307.1"/>
    </source>
</evidence>
<evidence type="ECO:0000259" key="1">
    <source>
        <dbReference type="Pfam" id="PF01738"/>
    </source>
</evidence>
<gene>
    <name evidence="2" type="ORF">CUJ86_08560</name>
</gene>
<proteinExistence type="predicted"/>
<dbReference type="InterPro" id="IPR029058">
    <property type="entry name" value="AB_hydrolase_fold"/>
</dbReference>
<dbReference type="SUPFAM" id="SSF53474">
    <property type="entry name" value="alpha/beta-Hydrolases"/>
    <property type="match status" value="1"/>
</dbReference>
<evidence type="ECO:0000313" key="3">
    <source>
        <dbReference type="Proteomes" id="UP000292580"/>
    </source>
</evidence>
<feature type="domain" description="Dienelactone hydrolase" evidence="1">
    <location>
        <begin position="106"/>
        <end position="253"/>
    </location>
</feature>